<dbReference type="InterPro" id="IPR035595">
    <property type="entry name" value="UDP_glycos_trans_CS"/>
</dbReference>
<comment type="similarity">
    <text evidence="4">Belongs to the UDP-glycosyltransferase family.</text>
</comment>
<dbReference type="PANTHER" id="PTHR48043:SF145">
    <property type="entry name" value="FI06409P-RELATED"/>
    <property type="match status" value="1"/>
</dbReference>
<comment type="caution">
    <text evidence="6">The sequence shown here is derived from an EMBL/GenBank/DDBJ whole genome shotgun (WGS) entry which is preliminary data.</text>
</comment>
<dbReference type="RefSeq" id="WP_193929622.1">
    <property type="nucleotide sequence ID" value="NZ_JADEYC010000034.1"/>
</dbReference>
<dbReference type="Gene3D" id="3.40.50.2000">
    <property type="entry name" value="Glycogen Phosphorylase B"/>
    <property type="match status" value="2"/>
</dbReference>
<organism evidence="6 7">
    <name type="scientific">Saccharopolyspora montiporae</name>
    <dbReference type="NCBI Taxonomy" id="2781240"/>
    <lineage>
        <taxon>Bacteria</taxon>
        <taxon>Bacillati</taxon>
        <taxon>Actinomycetota</taxon>
        <taxon>Actinomycetes</taxon>
        <taxon>Pseudonocardiales</taxon>
        <taxon>Pseudonocardiaceae</taxon>
        <taxon>Saccharopolyspora</taxon>
    </lineage>
</organism>
<reference evidence="6" key="1">
    <citation type="submission" date="2020-10" db="EMBL/GenBank/DDBJ databases">
        <title>Diversity and distribution of actinomycetes associated with coral in the coast of Hainan.</title>
        <authorList>
            <person name="Li F."/>
        </authorList>
    </citation>
    <scope>NUCLEOTIDE SEQUENCE</scope>
    <source>
        <strain evidence="6">HNM0983</strain>
    </source>
</reference>
<protein>
    <submittedName>
        <fullName evidence="6">Glycosyltransferase family 1 protein</fullName>
    </submittedName>
</protein>
<evidence type="ECO:0000259" key="5">
    <source>
        <dbReference type="Pfam" id="PF21036"/>
    </source>
</evidence>
<dbReference type="PROSITE" id="PS00375">
    <property type="entry name" value="UDPGT"/>
    <property type="match status" value="1"/>
</dbReference>
<dbReference type="Proteomes" id="UP000598360">
    <property type="component" value="Unassembled WGS sequence"/>
</dbReference>
<dbReference type="Pfam" id="PF21036">
    <property type="entry name" value="EryCIII-like_N"/>
    <property type="match status" value="1"/>
</dbReference>
<keyword evidence="3" id="KW-0045">Antibiotic biosynthesis</keyword>
<dbReference type="GO" id="GO:0016758">
    <property type="term" value="F:hexosyltransferase activity"/>
    <property type="evidence" value="ECO:0007669"/>
    <property type="project" value="UniProtKB-ARBA"/>
</dbReference>
<dbReference type="PANTHER" id="PTHR48043">
    <property type="entry name" value="EG:EG0003.4 PROTEIN-RELATED"/>
    <property type="match status" value="1"/>
</dbReference>
<dbReference type="SUPFAM" id="SSF53756">
    <property type="entry name" value="UDP-Glycosyltransferase/glycogen phosphorylase"/>
    <property type="match status" value="1"/>
</dbReference>
<evidence type="ECO:0000256" key="2">
    <source>
        <dbReference type="ARBA" id="ARBA00022679"/>
    </source>
</evidence>
<evidence type="ECO:0000313" key="7">
    <source>
        <dbReference type="Proteomes" id="UP000598360"/>
    </source>
</evidence>
<dbReference type="InterPro" id="IPR050271">
    <property type="entry name" value="UDP-glycosyltransferase"/>
</dbReference>
<dbReference type="InterPro" id="IPR048284">
    <property type="entry name" value="EryCIII-like_N"/>
</dbReference>
<accession>A0A929BDQ5</accession>
<gene>
    <name evidence="6" type="ORF">IQ251_17160</name>
</gene>
<evidence type="ECO:0000256" key="3">
    <source>
        <dbReference type="ARBA" id="ARBA00023194"/>
    </source>
</evidence>
<dbReference type="AlphaFoldDB" id="A0A929BDQ5"/>
<keyword evidence="2 4" id="KW-0808">Transferase</keyword>
<name>A0A929BDQ5_9PSEU</name>
<dbReference type="Pfam" id="PF00201">
    <property type="entry name" value="UDPGT"/>
    <property type="match status" value="1"/>
</dbReference>
<evidence type="ECO:0000256" key="4">
    <source>
        <dbReference type="RuleBase" id="RU003718"/>
    </source>
</evidence>
<feature type="domain" description="Erythromycin biosynthesis protein CIII-like N-terminal" evidence="5">
    <location>
        <begin position="27"/>
        <end position="146"/>
    </location>
</feature>
<keyword evidence="7" id="KW-1185">Reference proteome</keyword>
<dbReference type="InterPro" id="IPR002213">
    <property type="entry name" value="UDP_glucos_trans"/>
</dbReference>
<proteinExistence type="inferred from homology"/>
<dbReference type="EMBL" id="JADEYC010000034">
    <property type="protein sequence ID" value="MBE9376181.1"/>
    <property type="molecule type" value="Genomic_DNA"/>
</dbReference>
<dbReference type="FunFam" id="3.40.50.2000:FF:000072">
    <property type="entry name" value="Glycosyl transferase"/>
    <property type="match status" value="1"/>
</dbReference>
<sequence length="401" mass="43089">MRIAFSSQPIYSHLVPVVVPAAAEAAATGHEVVVLTSPALADEVRRAGLRPLVLPGALGPAELAQQPQTAQRLGLELPAMNDFGTRTIHTSPAHFTGMFVGPLAGVFAGEAIEALRDWKPDLVVGESTDYGSYYAAEHLGVPNAVLDIAPLGPFDEHPATLDQINTQRAALDLDPVTDALHPFRHRRIGIVPECFYPPHARTVSTRYYRPPAPPPPGQLDPALAALPTDRPWVLATLGSNAGRLHEQQRSLLDTIVEVLGELPVTAIVALGRDTDTRAWRGARPDNVHLTSFAPQQQLLGLCEVFLTHAGFSGVREALGNGVPMVALPMFAEQPANATRIAELGAGRRLDVEDVTHRSLHQAVSAVLTDPTYRRQARQVQRDMLALPEFSAAVADLDALVP</sequence>
<dbReference type="CDD" id="cd03784">
    <property type="entry name" value="GT1_Gtf-like"/>
    <property type="match status" value="1"/>
</dbReference>
<dbReference type="GO" id="GO:0017000">
    <property type="term" value="P:antibiotic biosynthetic process"/>
    <property type="evidence" value="ECO:0007669"/>
    <property type="project" value="UniProtKB-KW"/>
</dbReference>
<keyword evidence="1 4" id="KW-0328">Glycosyltransferase</keyword>
<evidence type="ECO:0000256" key="1">
    <source>
        <dbReference type="ARBA" id="ARBA00022676"/>
    </source>
</evidence>
<evidence type="ECO:0000313" key="6">
    <source>
        <dbReference type="EMBL" id="MBE9376181.1"/>
    </source>
</evidence>
<dbReference type="GO" id="GO:0008194">
    <property type="term" value="F:UDP-glycosyltransferase activity"/>
    <property type="evidence" value="ECO:0007669"/>
    <property type="project" value="InterPro"/>
</dbReference>